<comment type="caution">
    <text evidence="2">The sequence shown here is derived from an EMBL/GenBank/DDBJ whole genome shotgun (WGS) entry which is preliminary data.</text>
</comment>
<dbReference type="EMBL" id="JAANNP010000002">
    <property type="protein sequence ID" value="NHC13385.1"/>
    <property type="molecule type" value="Genomic_DNA"/>
</dbReference>
<dbReference type="SUPFAM" id="SSF53067">
    <property type="entry name" value="Actin-like ATPase domain"/>
    <property type="match status" value="1"/>
</dbReference>
<dbReference type="NCBIfam" id="TIGR03725">
    <property type="entry name" value="T6A_YeaZ"/>
    <property type="match status" value="1"/>
</dbReference>
<dbReference type="InterPro" id="IPR043129">
    <property type="entry name" value="ATPase_NBD"/>
</dbReference>
<gene>
    <name evidence="2" type="primary">tsaB</name>
    <name evidence="2" type="ORF">G9H71_06275</name>
</gene>
<evidence type="ECO:0000313" key="2">
    <source>
        <dbReference type="EMBL" id="NHC13385.1"/>
    </source>
</evidence>
<dbReference type="Gene3D" id="3.30.420.40">
    <property type="match status" value="2"/>
</dbReference>
<sequence>MSASTSASPSAASLAVETSRSTYSVTLTRGGERSSDRTSRFDADFDGIAGLVRRVLAAADCPVSDVEAIAVNSGPGNLTSVRAGLSYVNGLSFATGAPVHYASTLEVLAFLAEGEAAGRPVLVAHPARGAQSSISYLGLFGAQGAPSFWFGPVEEAAERLAGLPEVVVAGANRRYALGGLAGLALHDSGVDAASSDGLAAMLDAGRLQLATAPVAPVTEESALFAQPA</sequence>
<proteinExistence type="predicted"/>
<organism evidence="2 3">
    <name type="scientific">Motilibacter deserti</name>
    <dbReference type="NCBI Taxonomy" id="2714956"/>
    <lineage>
        <taxon>Bacteria</taxon>
        <taxon>Bacillati</taxon>
        <taxon>Actinomycetota</taxon>
        <taxon>Actinomycetes</taxon>
        <taxon>Motilibacterales</taxon>
        <taxon>Motilibacteraceae</taxon>
        <taxon>Motilibacter</taxon>
    </lineage>
</organism>
<dbReference type="RefSeq" id="WP_166279702.1">
    <property type="nucleotide sequence ID" value="NZ_JAANNP010000002.1"/>
</dbReference>
<evidence type="ECO:0000259" key="1">
    <source>
        <dbReference type="Pfam" id="PF00814"/>
    </source>
</evidence>
<protein>
    <submittedName>
        <fullName evidence="2">tRNA (Adenosine(37)-N6)-threonylcarbamoyltransferase complex dimerization subunit type 1 TsaB</fullName>
    </submittedName>
</protein>
<keyword evidence="3" id="KW-1185">Reference proteome</keyword>
<evidence type="ECO:0000313" key="3">
    <source>
        <dbReference type="Proteomes" id="UP000800981"/>
    </source>
</evidence>
<reference evidence="2 3" key="1">
    <citation type="submission" date="2020-03" db="EMBL/GenBank/DDBJ databases">
        <title>Two novel Motilibacter sp.</title>
        <authorList>
            <person name="Liu S."/>
        </authorList>
    </citation>
    <scope>NUCLEOTIDE SEQUENCE [LARGE SCALE GENOMIC DNA]</scope>
    <source>
        <strain evidence="2 3">E257</strain>
    </source>
</reference>
<dbReference type="InterPro" id="IPR000905">
    <property type="entry name" value="Gcp-like_dom"/>
</dbReference>
<dbReference type="Proteomes" id="UP000800981">
    <property type="component" value="Unassembled WGS sequence"/>
</dbReference>
<accession>A0ABX0GUR1</accession>
<feature type="domain" description="Gcp-like" evidence="1">
    <location>
        <begin position="48"/>
        <end position="128"/>
    </location>
</feature>
<name>A0ABX0GUR1_9ACTN</name>
<dbReference type="Pfam" id="PF00814">
    <property type="entry name" value="TsaD"/>
    <property type="match status" value="1"/>
</dbReference>
<dbReference type="InterPro" id="IPR022496">
    <property type="entry name" value="T6A_TsaB"/>
</dbReference>